<dbReference type="Proteomes" id="UP000231990">
    <property type="component" value="Unassembled WGS sequence"/>
</dbReference>
<organism evidence="2 4">
    <name type="scientific">Leptospira perolatii</name>
    <dbReference type="NCBI Taxonomy" id="2023191"/>
    <lineage>
        <taxon>Bacteria</taxon>
        <taxon>Pseudomonadati</taxon>
        <taxon>Spirochaetota</taxon>
        <taxon>Spirochaetia</taxon>
        <taxon>Leptospirales</taxon>
        <taxon>Leptospiraceae</taxon>
        <taxon>Leptospira</taxon>
    </lineage>
</organism>
<evidence type="ECO:0000313" key="1">
    <source>
        <dbReference type="EMBL" id="PJZ70011.1"/>
    </source>
</evidence>
<dbReference type="EMBL" id="NPDY01000006">
    <property type="protein sequence ID" value="PJZ70011.1"/>
    <property type="molecule type" value="Genomic_DNA"/>
</dbReference>
<name>A0A2M9ZL02_9LEPT</name>
<sequence length="162" mass="18316">MKHFRPVNFLWIGLLIQILLLNSCGPEKEKPLSETEIPIFQAILKENDNVVEALLRSENLVPDTSKLLSLIDSFAAINGNGQKKALEMKEIIQKIDKSNLQTSFENLSKFSEILAATMKTNQLSGGHNQFYCPMVRKTWVLSGKKIRNPYAPEMRDCGELIP</sequence>
<proteinExistence type="predicted"/>
<reference evidence="3 4" key="1">
    <citation type="submission" date="2017-07" db="EMBL/GenBank/DDBJ databases">
        <title>Leptospira spp. isolated from tropical soils.</title>
        <authorList>
            <person name="Thibeaux R."/>
            <person name="Iraola G."/>
            <person name="Ferres I."/>
            <person name="Bierque E."/>
            <person name="Girault D."/>
            <person name="Soupe-Gilbert M.-E."/>
            <person name="Picardeau M."/>
            <person name="Goarant C."/>
        </authorList>
    </citation>
    <scope>NUCLEOTIDE SEQUENCE [LARGE SCALE GENOMIC DNA]</scope>
    <source>
        <strain evidence="2 4">FH1-B-B1</strain>
        <strain evidence="1 3">FH1-B-C1</strain>
    </source>
</reference>
<evidence type="ECO:0000313" key="2">
    <source>
        <dbReference type="EMBL" id="PJZ72738.1"/>
    </source>
</evidence>
<dbReference type="NCBIfam" id="NF047615">
    <property type="entry name" value="LIC13259_LIC11441_fam"/>
    <property type="match status" value="1"/>
</dbReference>
<dbReference type="AlphaFoldDB" id="A0A2M9ZL02"/>
<dbReference type="RefSeq" id="WP_100713678.1">
    <property type="nucleotide sequence ID" value="NZ_NPDY01000006.1"/>
</dbReference>
<dbReference type="EMBL" id="NPDZ01000008">
    <property type="protein sequence ID" value="PJZ72738.1"/>
    <property type="molecule type" value="Genomic_DNA"/>
</dbReference>
<evidence type="ECO:0000313" key="4">
    <source>
        <dbReference type="Proteomes" id="UP000231990"/>
    </source>
</evidence>
<evidence type="ECO:0000313" key="3">
    <source>
        <dbReference type="Proteomes" id="UP000231962"/>
    </source>
</evidence>
<protein>
    <recommendedName>
        <fullName evidence="5">DUF3347 domain-containing protein</fullName>
    </recommendedName>
</protein>
<evidence type="ECO:0008006" key="5">
    <source>
        <dbReference type="Google" id="ProtNLM"/>
    </source>
</evidence>
<dbReference type="Proteomes" id="UP000231962">
    <property type="component" value="Unassembled WGS sequence"/>
</dbReference>
<keyword evidence="3" id="KW-1185">Reference proteome</keyword>
<dbReference type="OrthoDB" id="5294039at2"/>
<comment type="caution">
    <text evidence="2">The sequence shown here is derived from an EMBL/GenBank/DDBJ whole genome shotgun (WGS) entry which is preliminary data.</text>
</comment>
<accession>A0A2M9ZL02</accession>
<gene>
    <name evidence="1" type="ORF">CH360_08460</name>
    <name evidence="2" type="ORF">CH373_13225</name>
</gene>